<dbReference type="PANTHER" id="PTHR43427">
    <property type="entry name" value="CHLORIDE CHANNEL PROTEIN CLC-E"/>
    <property type="match status" value="1"/>
</dbReference>
<dbReference type="CDD" id="cd00400">
    <property type="entry name" value="Voltage_gated_ClC"/>
    <property type="match status" value="1"/>
</dbReference>
<feature type="compositionally biased region" description="Basic and acidic residues" evidence="5">
    <location>
        <begin position="528"/>
        <end position="541"/>
    </location>
</feature>
<comment type="subcellular location">
    <subcellularLocation>
        <location evidence="1">Membrane</location>
        <topology evidence="1">Multi-pass membrane protein</topology>
    </subcellularLocation>
</comment>
<dbReference type="InterPro" id="IPR001807">
    <property type="entry name" value="ClC"/>
</dbReference>
<evidence type="ECO:0000256" key="2">
    <source>
        <dbReference type="ARBA" id="ARBA00022692"/>
    </source>
</evidence>
<keyword evidence="2 6" id="KW-0812">Transmembrane</keyword>
<feature type="transmembrane region" description="Helical" evidence="6">
    <location>
        <begin position="265"/>
        <end position="291"/>
    </location>
</feature>
<organism evidence="7 8">
    <name type="scientific">Triparma retinervis</name>
    <dbReference type="NCBI Taxonomy" id="2557542"/>
    <lineage>
        <taxon>Eukaryota</taxon>
        <taxon>Sar</taxon>
        <taxon>Stramenopiles</taxon>
        <taxon>Ochrophyta</taxon>
        <taxon>Bolidophyceae</taxon>
        <taxon>Parmales</taxon>
        <taxon>Triparmaceae</taxon>
        <taxon>Triparma</taxon>
    </lineage>
</organism>
<feature type="transmembrane region" description="Helical" evidence="6">
    <location>
        <begin position="411"/>
        <end position="432"/>
    </location>
</feature>
<protein>
    <recommendedName>
        <fullName evidence="9">Chloride channel protein</fullName>
    </recommendedName>
</protein>
<name>A0A9W7APU4_9STRA</name>
<dbReference type="Gene3D" id="1.10.3080.10">
    <property type="entry name" value="Clc chloride channel"/>
    <property type="match status" value="1"/>
</dbReference>
<proteinExistence type="predicted"/>
<comment type="caution">
    <text evidence="7">The sequence shown here is derived from an EMBL/GenBank/DDBJ whole genome shotgun (WGS) entry which is preliminary data.</text>
</comment>
<feature type="transmembrane region" description="Helical" evidence="6">
    <location>
        <begin position="173"/>
        <end position="202"/>
    </location>
</feature>
<dbReference type="GO" id="GO:0015108">
    <property type="term" value="F:chloride transmembrane transporter activity"/>
    <property type="evidence" value="ECO:0007669"/>
    <property type="project" value="InterPro"/>
</dbReference>
<evidence type="ECO:0000256" key="3">
    <source>
        <dbReference type="ARBA" id="ARBA00022989"/>
    </source>
</evidence>
<feature type="transmembrane region" description="Helical" evidence="6">
    <location>
        <begin position="315"/>
        <end position="336"/>
    </location>
</feature>
<feature type="transmembrane region" description="Helical" evidence="6">
    <location>
        <begin position="222"/>
        <end position="244"/>
    </location>
</feature>
<feature type="region of interest" description="Disordered" evidence="5">
    <location>
        <begin position="521"/>
        <end position="541"/>
    </location>
</feature>
<dbReference type="SUPFAM" id="SSF81340">
    <property type="entry name" value="Clc chloride channel"/>
    <property type="match status" value="1"/>
</dbReference>
<keyword evidence="3 6" id="KW-1133">Transmembrane helix</keyword>
<accession>A0A9W7APU4</accession>
<dbReference type="AlphaFoldDB" id="A0A9W7APU4"/>
<dbReference type="InterPro" id="IPR050368">
    <property type="entry name" value="ClC-type_chloride_channel"/>
</dbReference>
<evidence type="ECO:0000313" key="7">
    <source>
        <dbReference type="EMBL" id="GMH71725.1"/>
    </source>
</evidence>
<feature type="transmembrane region" description="Helical" evidence="6">
    <location>
        <begin position="75"/>
        <end position="94"/>
    </location>
</feature>
<dbReference type="OrthoDB" id="195656at2759"/>
<evidence type="ECO:0000256" key="5">
    <source>
        <dbReference type="SAM" id="MobiDB-lite"/>
    </source>
</evidence>
<evidence type="ECO:0000256" key="1">
    <source>
        <dbReference type="ARBA" id="ARBA00004141"/>
    </source>
</evidence>
<keyword evidence="8" id="KW-1185">Reference proteome</keyword>
<evidence type="ECO:0000256" key="6">
    <source>
        <dbReference type="SAM" id="Phobius"/>
    </source>
</evidence>
<dbReference type="InterPro" id="IPR014743">
    <property type="entry name" value="Cl-channel_core"/>
</dbReference>
<keyword evidence="4 6" id="KW-0472">Membrane</keyword>
<evidence type="ECO:0000256" key="4">
    <source>
        <dbReference type="ARBA" id="ARBA00023136"/>
    </source>
</evidence>
<dbReference type="Pfam" id="PF00654">
    <property type="entry name" value="Voltage_CLC"/>
    <property type="match status" value="1"/>
</dbReference>
<gene>
    <name evidence="7" type="ORF">TrRE_jg1800</name>
</gene>
<feature type="transmembrane region" description="Helical" evidence="6">
    <location>
        <begin position="444"/>
        <end position="462"/>
    </location>
</feature>
<feature type="transmembrane region" description="Helical" evidence="6">
    <location>
        <begin position="26"/>
        <end position="46"/>
    </location>
</feature>
<dbReference type="Proteomes" id="UP001165082">
    <property type="component" value="Unassembled WGS sequence"/>
</dbReference>
<sequence>MPQHRISAHQEVVESFGPAFARSKSFWWLALLSLLVGLLVGFIGWLHTYIVNVLSAAWIQNNFQGQLTGFFTGRVWYIGIVAGAGFTNGLIQVIPCFRYPHRLTYLFGEIKSLNAHWEAAPSIILANTVALGLGASVGPEAAIAAVGAAVASYLSSFEVLSRRCRLSARKRRMFVLAGMGGAISSVFPAPPIAVLLVYEIFLVSEEHFEKSSSNDTRDYLEFIALSGLCASVSYAVLHAMIIWVNEPYTTFSYALKPKATPFAGAAPALGMLAGLIGSALSYLFLFIQLVFSRVALNLKRKIDAFGPSKFSLGRILLPVIGGAMSGAIGWICPLTIGSGLEPLIFLSEEVNITPSETPILIATSLLKIVSLALCLSTGMTGGIIYPLFFVGGSMGTAISAYTGWDRLTLTASLSASTLASHIPAPIALWGMATVMFSGGVGDDWSTWLAVIIAVVVGCSLGVKEDIFDLVGLTVCTGRKRGSTKKSRRNTIRRITVLEHQLYLNMGIGDILEDEFDEIEGDAEGEGSMTDKTEAKSSELSK</sequence>
<reference evidence="7" key="1">
    <citation type="submission" date="2022-07" db="EMBL/GenBank/DDBJ databases">
        <title>Genome analysis of Parmales, a sister group of diatoms, reveals the evolutionary specialization of diatoms from phago-mixotrophs to photoautotrophs.</title>
        <authorList>
            <person name="Ban H."/>
            <person name="Sato S."/>
            <person name="Yoshikawa S."/>
            <person name="Kazumasa Y."/>
            <person name="Nakamura Y."/>
            <person name="Ichinomiya M."/>
            <person name="Saitoh K."/>
            <person name="Sato N."/>
            <person name="Blanc-Mathieu R."/>
            <person name="Endo H."/>
            <person name="Kuwata A."/>
            <person name="Ogata H."/>
        </authorList>
    </citation>
    <scope>NUCLEOTIDE SEQUENCE</scope>
</reference>
<evidence type="ECO:0008006" key="9">
    <source>
        <dbReference type="Google" id="ProtNLM"/>
    </source>
</evidence>
<evidence type="ECO:0000313" key="8">
    <source>
        <dbReference type="Proteomes" id="UP001165082"/>
    </source>
</evidence>
<dbReference type="EMBL" id="BRXZ01002862">
    <property type="protein sequence ID" value="GMH71725.1"/>
    <property type="molecule type" value="Genomic_DNA"/>
</dbReference>
<dbReference type="GO" id="GO:0016020">
    <property type="term" value="C:membrane"/>
    <property type="evidence" value="ECO:0007669"/>
    <property type="project" value="UniProtKB-SubCell"/>
</dbReference>